<name>A0A816KFY3_BRANA</name>
<sequence>MRPRSSSSSSSSNEGNKAGSSSNNSAVKQRSQKRPSCCCKEIESKHERLMVVRDLQGVSVNKKAEHLIASPRRRNQNGVRWFCFKPTFFFVLSFDTFRFCMFYVNMIHFSVVCNTCVTRKFKEKLYS</sequence>
<reference evidence="2" key="1">
    <citation type="submission" date="2021-01" db="EMBL/GenBank/DDBJ databases">
        <authorList>
            <consortium name="Genoscope - CEA"/>
            <person name="William W."/>
        </authorList>
    </citation>
    <scope>NUCLEOTIDE SEQUENCE</scope>
</reference>
<evidence type="ECO:0000256" key="1">
    <source>
        <dbReference type="SAM" id="MobiDB-lite"/>
    </source>
</evidence>
<feature type="region of interest" description="Disordered" evidence="1">
    <location>
        <begin position="1"/>
        <end position="36"/>
    </location>
</feature>
<dbReference type="AlphaFoldDB" id="A0A816KFY3"/>
<protein>
    <submittedName>
        <fullName evidence="2">(rape) hypothetical protein</fullName>
    </submittedName>
</protein>
<evidence type="ECO:0000313" key="2">
    <source>
        <dbReference type="EMBL" id="CAF1919509.1"/>
    </source>
</evidence>
<dbReference type="EMBL" id="HG994366">
    <property type="protein sequence ID" value="CAF1919509.1"/>
    <property type="molecule type" value="Genomic_DNA"/>
</dbReference>
<proteinExistence type="predicted"/>
<accession>A0A816KFY3</accession>
<organism evidence="2">
    <name type="scientific">Brassica napus</name>
    <name type="common">Rape</name>
    <dbReference type="NCBI Taxonomy" id="3708"/>
    <lineage>
        <taxon>Eukaryota</taxon>
        <taxon>Viridiplantae</taxon>
        <taxon>Streptophyta</taxon>
        <taxon>Embryophyta</taxon>
        <taxon>Tracheophyta</taxon>
        <taxon>Spermatophyta</taxon>
        <taxon>Magnoliopsida</taxon>
        <taxon>eudicotyledons</taxon>
        <taxon>Gunneridae</taxon>
        <taxon>Pentapetalae</taxon>
        <taxon>rosids</taxon>
        <taxon>malvids</taxon>
        <taxon>Brassicales</taxon>
        <taxon>Brassicaceae</taxon>
        <taxon>Brassiceae</taxon>
        <taxon>Brassica</taxon>
    </lineage>
</organism>
<dbReference type="Proteomes" id="UP001295469">
    <property type="component" value="Chromosome C02"/>
</dbReference>
<feature type="compositionally biased region" description="Low complexity" evidence="1">
    <location>
        <begin position="1"/>
        <end position="26"/>
    </location>
</feature>
<gene>
    <name evidence="2" type="ORF">DARMORV10_C02P47930.1</name>
</gene>